<feature type="signal peptide" evidence="1">
    <location>
        <begin position="1"/>
        <end position="29"/>
    </location>
</feature>
<sequence length="151" mass="16189">MPTRHARDVPGRRRSAALLALLLALSASAGCGGNGAEGITEVNEAFESGDAESVIGQDRTVEGRVHDVISPWVFTVGGNEPSDIEPLLVVEGEMPAVDQDDPVRVTGVVGEFEIAEVERELGVDLAETLYEEYEGGPYIRARRIAEDVELD</sequence>
<gene>
    <name evidence="2" type="ORF">SAMN05192584_101475</name>
</gene>
<dbReference type="AlphaFoldDB" id="A0A1I3UJB0"/>
<keyword evidence="3" id="KW-1185">Reference proteome</keyword>
<evidence type="ECO:0000313" key="2">
    <source>
        <dbReference type="EMBL" id="SFJ81891.1"/>
    </source>
</evidence>
<keyword evidence="1" id="KW-0732">Signal</keyword>
<dbReference type="OrthoDB" id="4293964at2"/>
<feature type="chain" id="PRO_5039538765" evidence="1">
    <location>
        <begin position="30"/>
        <end position="151"/>
    </location>
</feature>
<reference evidence="3" key="1">
    <citation type="submission" date="2016-10" db="EMBL/GenBank/DDBJ databases">
        <authorList>
            <person name="Varghese N."/>
            <person name="Submissions S."/>
        </authorList>
    </citation>
    <scope>NUCLEOTIDE SEQUENCE [LARGE SCALE GENOMIC DNA]</scope>
    <source>
        <strain evidence="3">PL19</strain>
    </source>
</reference>
<accession>A0A1I3UJB0</accession>
<proteinExistence type="predicted"/>
<evidence type="ECO:0000313" key="3">
    <source>
        <dbReference type="Proteomes" id="UP000198928"/>
    </source>
</evidence>
<dbReference type="RefSeq" id="WP_093847155.1">
    <property type="nucleotide sequence ID" value="NZ_FOSG01000001.1"/>
</dbReference>
<name>A0A1I3UJB0_9ACTN</name>
<evidence type="ECO:0000256" key="1">
    <source>
        <dbReference type="SAM" id="SignalP"/>
    </source>
</evidence>
<dbReference type="Proteomes" id="UP000198928">
    <property type="component" value="Unassembled WGS sequence"/>
</dbReference>
<dbReference type="EMBL" id="FOSG01000001">
    <property type="protein sequence ID" value="SFJ81891.1"/>
    <property type="molecule type" value="Genomic_DNA"/>
</dbReference>
<protein>
    <submittedName>
        <fullName evidence="2">Uncharacterized protein</fullName>
    </submittedName>
</protein>
<dbReference type="PROSITE" id="PS51257">
    <property type="entry name" value="PROKAR_LIPOPROTEIN"/>
    <property type="match status" value="1"/>
</dbReference>
<organism evidence="2 3">
    <name type="scientific">Streptomyces pini</name>
    <dbReference type="NCBI Taxonomy" id="1520580"/>
    <lineage>
        <taxon>Bacteria</taxon>
        <taxon>Bacillati</taxon>
        <taxon>Actinomycetota</taxon>
        <taxon>Actinomycetes</taxon>
        <taxon>Kitasatosporales</taxon>
        <taxon>Streptomycetaceae</taxon>
        <taxon>Streptomyces</taxon>
    </lineage>
</organism>